<organism evidence="3 4">
    <name type="scientific">Candidatus Woesebacteria bacterium GW2011_GWC1_43_10b</name>
    <dbReference type="NCBI Taxonomy" id="1618585"/>
    <lineage>
        <taxon>Bacteria</taxon>
        <taxon>Candidatus Woeseibacteriota</taxon>
    </lineage>
</organism>
<dbReference type="AlphaFoldDB" id="A0A0G1C3W0"/>
<keyword evidence="1" id="KW-0472">Membrane</keyword>
<keyword evidence="1" id="KW-1133">Transmembrane helix</keyword>
<gene>
    <name evidence="3" type="ORF">UV56_C0023G0002</name>
</gene>
<dbReference type="SMART" id="SM00257">
    <property type="entry name" value="LysM"/>
    <property type="match status" value="2"/>
</dbReference>
<dbReference type="Proteomes" id="UP000034611">
    <property type="component" value="Unassembled WGS sequence"/>
</dbReference>
<evidence type="ECO:0000256" key="1">
    <source>
        <dbReference type="SAM" id="Phobius"/>
    </source>
</evidence>
<dbReference type="Pfam" id="PF01476">
    <property type="entry name" value="LysM"/>
    <property type="match status" value="2"/>
</dbReference>
<proteinExistence type="predicted"/>
<feature type="transmembrane region" description="Helical" evidence="1">
    <location>
        <begin position="16"/>
        <end position="37"/>
    </location>
</feature>
<feature type="domain" description="LysM" evidence="2">
    <location>
        <begin position="132"/>
        <end position="179"/>
    </location>
</feature>
<name>A0A0G1C3W0_9BACT</name>
<sequence>MNLKSFLKTLKLNESTISMALGAFVIIVVAVLVVNYFRNLSSGSILPNAPQDQNGETQKHTVGKGETLWSISQKYYQTGYNWTEIAKANDIENSNSIEVGQVLIIPKIQDEKEAVKDEAGETENSQNSIVSASYVVQKEDNLWSIAIRAYGDGYKWVEIARENSLVNPDLIHTGNKLVLPR</sequence>
<protein>
    <submittedName>
        <fullName evidence="3">LysM domain/M23/M37 peptidase domain protein</fullName>
    </submittedName>
</protein>
<dbReference type="CDD" id="cd00118">
    <property type="entry name" value="LysM"/>
    <property type="match status" value="2"/>
</dbReference>
<dbReference type="InterPro" id="IPR052196">
    <property type="entry name" value="Bact_Kbp"/>
</dbReference>
<reference evidence="3 4" key="1">
    <citation type="journal article" date="2015" name="Nature">
        <title>rRNA introns, odd ribosomes, and small enigmatic genomes across a large radiation of phyla.</title>
        <authorList>
            <person name="Brown C.T."/>
            <person name="Hug L.A."/>
            <person name="Thomas B.C."/>
            <person name="Sharon I."/>
            <person name="Castelle C.J."/>
            <person name="Singh A."/>
            <person name="Wilkins M.J."/>
            <person name="Williams K.H."/>
            <person name="Banfield J.F."/>
        </authorList>
    </citation>
    <scope>NUCLEOTIDE SEQUENCE [LARGE SCALE GENOMIC DNA]</scope>
</reference>
<dbReference type="EMBL" id="LCEY01000023">
    <property type="protein sequence ID" value="KKS80252.1"/>
    <property type="molecule type" value="Genomic_DNA"/>
</dbReference>
<accession>A0A0G1C3W0</accession>
<dbReference type="InterPro" id="IPR036779">
    <property type="entry name" value="LysM_dom_sf"/>
</dbReference>
<feature type="domain" description="LysM" evidence="2">
    <location>
        <begin position="58"/>
        <end position="105"/>
    </location>
</feature>
<dbReference type="PANTHER" id="PTHR34700:SF4">
    <property type="entry name" value="PHAGE-LIKE ELEMENT PBSX PROTEIN XKDP"/>
    <property type="match status" value="1"/>
</dbReference>
<dbReference type="PANTHER" id="PTHR34700">
    <property type="entry name" value="POTASSIUM BINDING PROTEIN KBP"/>
    <property type="match status" value="1"/>
</dbReference>
<evidence type="ECO:0000313" key="3">
    <source>
        <dbReference type="EMBL" id="KKS80252.1"/>
    </source>
</evidence>
<dbReference type="InterPro" id="IPR018392">
    <property type="entry name" value="LysM"/>
</dbReference>
<dbReference type="SUPFAM" id="SSF54106">
    <property type="entry name" value="LysM domain"/>
    <property type="match status" value="2"/>
</dbReference>
<keyword evidence="1" id="KW-0812">Transmembrane</keyword>
<evidence type="ECO:0000313" key="4">
    <source>
        <dbReference type="Proteomes" id="UP000034611"/>
    </source>
</evidence>
<dbReference type="Gene3D" id="3.10.350.10">
    <property type="entry name" value="LysM domain"/>
    <property type="match status" value="2"/>
</dbReference>
<comment type="caution">
    <text evidence="3">The sequence shown here is derived from an EMBL/GenBank/DDBJ whole genome shotgun (WGS) entry which is preliminary data.</text>
</comment>
<evidence type="ECO:0000259" key="2">
    <source>
        <dbReference type="PROSITE" id="PS51782"/>
    </source>
</evidence>
<dbReference type="PROSITE" id="PS51782">
    <property type="entry name" value="LYSM"/>
    <property type="match status" value="2"/>
</dbReference>